<keyword evidence="9" id="KW-0131">Cell cycle</keyword>
<evidence type="ECO:0000259" key="12">
    <source>
        <dbReference type="PROSITE" id="PS50006"/>
    </source>
</evidence>
<dbReference type="CDD" id="cd17741">
    <property type="entry name" value="BRCT_nibrin"/>
    <property type="match status" value="1"/>
</dbReference>
<feature type="compositionally biased region" description="Basic and acidic residues" evidence="11">
    <location>
        <begin position="427"/>
        <end position="441"/>
    </location>
</feature>
<dbReference type="Proteomes" id="UP001519460">
    <property type="component" value="Unassembled WGS sequence"/>
</dbReference>
<dbReference type="Gene3D" id="3.40.50.10980">
    <property type="entry name" value="Nibrin, BRCT2 domain"/>
    <property type="match status" value="1"/>
</dbReference>
<organism evidence="13 14">
    <name type="scientific">Batillaria attramentaria</name>
    <dbReference type="NCBI Taxonomy" id="370345"/>
    <lineage>
        <taxon>Eukaryota</taxon>
        <taxon>Metazoa</taxon>
        <taxon>Spiralia</taxon>
        <taxon>Lophotrochozoa</taxon>
        <taxon>Mollusca</taxon>
        <taxon>Gastropoda</taxon>
        <taxon>Caenogastropoda</taxon>
        <taxon>Sorbeoconcha</taxon>
        <taxon>Cerithioidea</taxon>
        <taxon>Batillariidae</taxon>
        <taxon>Batillaria</taxon>
    </lineage>
</organism>
<dbReference type="CDD" id="cd22667">
    <property type="entry name" value="FHA_NBN"/>
    <property type="match status" value="1"/>
</dbReference>
<dbReference type="InterPro" id="IPR001357">
    <property type="entry name" value="BRCT_dom"/>
</dbReference>
<dbReference type="GO" id="GO:0051321">
    <property type="term" value="P:meiotic cell cycle"/>
    <property type="evidence" value="ECO:0007669"/>
    <property type="project" value="UniProtKB-KW"/>
</dbReference>
<comment type="caution">
    <text evidence="13">The sequence shown here is derived from an EMBL/GenBank/DDBJ whole genome shotgun (WGS) entry which is preliminary data.</text>
</comment>
<feature type="compositionally biased region" description="Polar residues" evidence="11">
    <location>
        <begin position="520"/>
        <end position="547"/>
    </location>
</feature>
<evidence type="ECO:0000256" key="6">
    <source>
        <dbReference type="ARBA" id="ARBA00023204"/>
    </source>
</evidence>
<dbReference type="AlphaFoldDB" id="A0ABD0LUM3"/>
<evidence type="ECO:0000256" key="7">
    <source>
        <dbReference type="ARBA" id="ARBA00023242"/>
    </source>
</evidence>
<feature type="region of interest" description="Disordered" evidence="11">
    <location>
        <begin position="832"/>
        <end position="861"/>
    </location>
</feature>
<comment type="similarity">
    <text evidence="10">Belongs to the Nibrin family.</text>
</comment>
<evidence type="ECO:0000256" key="10">
    <source>
        <dbReference type="ARBA" id="ARBA00044757"/>
    </source>
</evidence>
<reference evidence="13 14" key="1">
    <citation type="journal article" date="2023" name="Sci. Data">
        <title>Genome assembly of the Korean intertidal mud-creeper Batillaria attramentaria.</title>
        <authorList>
            <person name="Patra A.K."/>
            <person name="Ho P.T."/>
            <person name="Jun S."/>
            <person name="Lee S.J."/>
            <person name="Kim Y."/>
            <person name="Won Y.J."/>
        </authorList>
    </citation>
    <scope>NUCLEOTIDE SEQUENCE [LARGE SCALE GENOMIC DNA]</scope>
    <source>
        <strain evidence="13">Wonlab-2016</strain>
    </source>
</reference>
<sequence>MWYFQLVADPERKFLLLAGKEYVLGRRDCDIVIENDPSVSRKHAILKVTHPDGNVQHPEKLPTLTLTDISKFGTHVNGVKVDGSFDLNDGDEVKFGSPKSIHRVVYEPFVVTTSCVDSHGKKEVRSLMCSMGGHVASEWQKDCSFLVMKNITVTVKVICALVSQKNIVTPAYLRAYFKHLKGSAEKPDPSAYLPPVTERLSNPDVSFLPEPQRSSMFLGMSFYFLCSKHFWKMNLVVELGGGVPILCDDPDSVDLKTLIEDKTVVMMPPASGIQSNTQKAWIEKVQNYLQRNKKRLVQDAELGYSALYCSTEEYCNPSKDVAHMMSLPVASQSQSQVCGPSSQSQVMTVVSERHLQRPFKKPAEAVRRVSPGTLSGIGSGVQIPKTETVATVTSVSSQGSSMDKSSMSLPATDQAASQVFPKHSMTRVKEDPSAPNQDRKQSASFAKASGTPFVADGGDRSPGEVNTGRRNRRSRSPTPQDANTRQTRSRSRSPAPVDVAVTNTRQTRSRSRSPAPDVSLSETSPRSRSKTAASPSSGKPQTRSRSPVSRKLLVPDSEVSPSASLKIETVEVKTEDTSSRRVESFSHARSVPDSETLFDSVAVKSEPAAAINLLGDSDDDELVPAKSAPFRKKRQLDDEEEDNPFDFVKKRPKKSPSPKPRSLSPGAEASSRNEKGNESRPVELKDAVSVTENEHRDSEPHRQGDIQHGALASTKDIPVPRGFLTTRAPIKDQVEPTSRFERENIETSAVQVQFESLVRRPTRARNAAEDQSDVPDGMMRWRGRLVPNYKKFRKVLHAGAGQLPRIIGGRDLVEHCGESRKEMDDWLKEMQRAESQTTQREREALELFDYQPAAARKKSRR</sequence>
<evidence type="ECO:0000256" key="9">
    <source>
        <dbReference type="ARBA" id="ARBA00023306"/>
    </source>
</evidence>
<protein>
    <recommendedName>
        <fullName evidence="3">Nibrin</fullName>
    </recommendedName>
</protein>
<evidence type="ECO:0000256" key="2">
    <source>
        <dbReference type="ARBA" id="ARBA00004322"/>
    </source>
</evidence>
<dbReference type="SMART" id="SM01348">
    <property type="entry name" value="Nbs1_C"/>
    <property type="match status" value="1"/>
</dbReference>
<dbReference type="SUPFAM" id="SSF52113">
    <property type="entry name" value="BRCT domain"/>
    <property type="match status" value="1"/>
</dbReference>
<evidence type="ECO:0000256" key="3">
    <source>
        <dbReference type="ARBA" id="ARBA00020013"/>
    </source>
</evidence>
<keyword evidence="4" id="KW-0158">Chromosome</keyword>
<evidence type="ECO:0000256" key="1">
    <source>
        <dbReference type="ARBA" id="ARBA00004286"/>
    </source>
</evidence>
<dbReference type="PANTHER" id="PTHR12162">
    <property type="entry name" value="NIBRIN-RELATED"/>
    <property type="match status" value="1"/>
</dbReference>
<keyword evidence="6" id="KW-0234">DNA repair</keyword>
<feature type="region of interest" description="Disordered" evidence="11">
    <location>
        <begin position="392"/>
        <end position="594"/>
    </location>
</feature>
<dbReference type="EMBL" id="JACVVK020000023">
    <property type="protein sequence ID" value="KAK7502935.1"/>
    <property type="molecule type" value="Genomic_DNA"/>
</dbReference>
<feature type="compositionally biased region" description="Basic and acidic residues" evidence="11">
    <location>
        <begin position="568"/>
        <end position="592"/>
    </location>
</feature>
<feature type="region of interest" description="Disordered" evidence="11">
    <location>
        <begin position="612"/>
        <end position="716"/>
    </location>
</feature>
<evidence type="ECO:0000256" key="8">
    <source>
        <dbReference type="ARBA" id="ARBA00023254"/>
    </source>
</evidence>
<comment type="subcellular location">
    <subcellularLocation>
        <location evidence="1">Chromosome</location>
    </subcellularLocation>
    <subcellularLocation>
        <location evidence="2">Nucleus</location>
        <location evidence="2">PML body</location>
    </subcellularLocation>
</comment>
<dbReference type="Pfam" id="PF00498">
    <property type="entry name" value="FHA"/>
    <property type="match status" value="1"/>
</dbReference>
<dbReference type="GO" id="GO:0006281">
    <property type="term" value="P:DNA repair"/>
    <property type="evidence" value="ECO:0007669"/>
    <property type="project" value="UniProtKB-KW"/>
</dbReference>
<evidence type="ECO:0000256" key="11">
    <source>
        <dbReference type="SAM" id="MobiDB-lite"/>
    </source>
</evidence>
<dbReference type="SUPFAM" id="SSF49879">
    <property type="entry name" value="SMAD/FHA domain"/>
    <property type="match status" value="1"/>
</dbReference>
<proteinExistence type="inferred from homology"/>
<dbReference type="InterPro" id="IPR032429">
    <property type="entry name" value="Nibrin_BRCT2"/>
</dbReference>
<accession>A0ABD0LUM3</accession>
<feature type="compositionally biased region" description="Low complexity" evidence="11">
    <location>
        <begin position="392"/>
        <end position="408"/>
    </location>
</feature>
<dbReference type="PROSITE" id="PS50006">
    <property type="entry name" value="FHA_DOMAIN"/>
    <property type="match status" value="1"/>
</dbReference>
<evidence type="ECO:0000313" key="14">
    <source>
        <dbReference type="Proteomes" id="UP001519460"/>
    </source>
</evidence>
<dbReference type="Pfam" id="PF08599">
    <property type="entry name" value="Nbs1_C"/>
    <property type="match status" value="1"/>
</dbReference>
<dbReference type="GO" id="GO:0005694">
    <property type="term" value="C:chromosome"/>
    <property type="evidence" value="ECO:0007669"/>
    <property type="project" value="UniProtKB-SubCell"/>
</dbReference>
<feature type="domain" description="FHA" evidence="12">
    <location>
        <begin position="22"/>
        <end position="81"/>
    </location>
</feature>
<evidence type="ECO:0000256" key="5">
    <source>
        <dbReference type="ARBA" id="ARBA00022763"/>
    </source>
</evidence>
<dbReference type="SMART" id="SM00240">
    <property type="entry name" value="FHA"/>
    <property type="match status" value="1"/>
</dbReference>
<feature type="compositionally biased region" description="Polar residues" evidence="11">
    <location>
        <begin position="476"/>
        <end position="486"/>
    </location>
</feature>
<name>A0ABD0LUM3_9CAEN</name>
<dbReference type="InterPro" id="IPR000253">
    <property type="entry name" value="FHA_dom"/>
</dbReference>
<feature type="compositionally biased region" description="Basic and acidic residues" evidence="11">
    <location>
        <begin position="671"/>
        <end position="705"/>
    </location>
</feature>
<dbReference type="Pfam" id="PF16508">
    <property type="entry name" value="NIBRIN_BRCT_II"/>
    <property type="match status" value="1"/>
</dbReference>
<dbReference type="FunFam" id="3.40.50.10980:FF:000001">
    <property type="entry name" value="Nibrin"/>
    <property type="match status" value="1"/>
</dbReference>
<keyword evidence="14" id="KW-1185">Reference proteome</keyword>
<evidence type="ECO:0000256" key="4">
    <source>
        <dbReference type="ARBA" id="ARBA00022454"/>
    </source>
</evidence>
<dbReference type="InterPro" id="IPR040227">
    <property type="entry name" value="Nibrin-rel"/>
</dbReference>
<keyword evidence="8" id="KW-0469">Meiosis</keyword>
<keyword evidence="7" id="KW-0539">Nucleus</keyword>
<dbReference type="InterPro" id="IPR008984">
    <property type="entry name" value="SMAD_FHA_dom_sf"/>
</dbReference>
<dbReference type="Pfam" id="PF16770">
    <property type="entry name" value="RTT107_BRCT_5"/>
    <property type="match status" value="1"/>
</dbReference>
<dbReference type="Gene3D" id="3.40.50.10190">
    <property type="entry name" value="BRCT domain"/>
    <property type="match status" value="1"/>
</dbReference>
<dbReference type="InterPro" id="IPR043014">
    <property type="entry name" value="Nibrin_BRCT2_sf"/>
</dbReference>
<dbReference type="GO" id="GO:0016605">
    <property type="term" value="C:PML body"/>
    <property type="evidence" value="ECO:0007669"/>
    <property type="project" value="UniProtKB-SubCell"/>
</dbReference>
<gene>
    <name evidence="13" type="ORF">BaRGS_00005884</name>
</gene>
<dbReference type="FunFam" id="2.60.200.20:FF:000017">
    <property type="entry name" value="Nibrin"/>
    <property type="match status" value="1"/>
</dbReference>
<keyword evidence="5" id="KW-0227">DNA damage</keyword>
<dbReference type="PANTHER" id="PTHR12162:SF0">
    <property type="entry name" value="NIBRIN"/>
    <property type="match status" value="1"/>
</dbReference>
<evidence type="ECO:0000313" key="13">
    <source>
        <dbReference type="EMBL" id="KAK7502935.1"/>
    </source>
</evidence>
<dbReference type="Gene3D" id="2.60.200.20">
    <property type="match status" value="1"/>
</dbReference>
<dbReference type="InterPro" id="IPR013908">
    <property type="entry name" value="Nibrin_C"/>
</dbReference>
<dbReference type="InterPro" id="IPR036420">
    <property type="entry name" value="BRCT_dom_sf"/>
</dbReference>